<protein>
    <submittedName>
        <fullName evidence="1">Uncharacterized protein</fullName>
    </submittedName>
</protein>
<keyword evidence="2" id="KW-1185">Reference proteome</keyword>
<organism evidence="1 2">
    <name type="scientific">Lactuca sativa</name>
    <name type="common">Garden lettuce</name>
    <dbReference type="NCBI Taxonomy" id="4236"/>
    <lineage>
        <taxon>Eukaryota</taxon>
        <taxon>Viridiplantae</taxon>
        <taxon>Streptophyta</taxon>
        <taxon>Embryophyta</taxon>
        <taxon>Tracheophyta</taxon>
        <taxon>Spermatophyta</taxon>
        <taxon>Magnoliopsida</taxon>
        <taxon>eudicotyledons</taxon>
        <taxon>Gunneridae</taxon>
        <taxon>Pentapetalae</taxon>
        <taxon>asterids</taxon>
        <taxon>campanulids</taxon>
        <taxon>Asterales</taxon>
        <taxon>Asteraceae</taxon>
        <taxon>Cichorioideae</taxon>
        <taxon>Cichorieae</taxon>
        <taxon>Lactucinae</taxon>
        <taxon>Lactuca</taxon>
    </lineage>
</organism>
<name>A0A9R1V5P3_LACSA</name>
<sequence length="91" mass="10024">MRTTEILIVVDGVLRLMPNNRILLCLCPRKLEGGFSLCASWSNKKAHMQIGLVHPGLFPATRSLLSIPFCNLANFVNLFSKEASLGKALVK</sequence>
<dbReference type="Proteomes" id="UP000235145">
    <property type="component" value="Unassembled WGS sequence"/>
</dbReference>
<reference evidence="1 2" key="1">
    <citation type="journal article" date="2017" name="Nat. Commun.">
        <title>Genome assembly with in vitro proximity ligation data and whole-genome triplication in lettuce.</title>
        <authorList>
            <person name="Reyes-Chin-Wo S."/>
            <person name="Wang Z."/>
            <person name="Yang X."/>
            <person name="Kozik A."/>
            <person name="Arikit S."/>
            <person name="Song C."/>
            <person name="Xia L."/>
            <person name="Froenicke L."/>
            <person name="Lavelle D.O."/>
            <person name="Truco M.J."/>
            <person name="Xia R."/>
            <person name="Zhu S."/>
            <person name="Xu C."/>
            <person name="Xu H."/>
            <person name="Xu X."/>
            <person name="Cox K."/>
            <person name="Korf I."/>
            <person name="Meyers B.C."/>
            <person name="Michelmore R.W."/>
        </authorList>
    </citation>
    <scope>NUCLEOTIDE SEQUENCE [LARGE SCALE GENOMIC DNA]</scope>
    <source>
        <strain evidence="2">cv. Salinas</strain>
        <tissue evidence="1">Seedlings</tissue>
    </source>
</reference>
<gene>
    <name evidence="1" type="ORF">LSAT_V11C600333450</name>
</gene>
<accession>A0A9R1V5P3</accession>
<evidence type="ECO:0000313" key="2">
    <source>
        <dbReference type="Proteomes" id="UP000235145"/>
    </source>
</evidence>
<dbReference type="AlphaFoldDB" id="A0A9R1V5P3"/>
<proteinExistence type="predicted"/>
<dbReference type="EMBL" id="NBSK02000006">
    <property type="protein sequence ID" value="KAJ0199349.1"/>
    <property type="molecule type" value="Genomic_DNA"/>
</dbReference>
<evidence type="ECO:0000313" key="1">
    <source>
        <dbReference type="EMBL" id="KAJ0199349.1"/>
    </source>
</evidence>
<comment type="caution">
    <text evidence="1">The sequence shown here is derived from an EMBL/GenBank/DDBJ whole genome shotgun (WGS) entry which is preliminary data.</text>
</comment>